<proteinExistence type="predicted"/>
<dbReference type="AlphaFoldDB" id="A0A380IDP4"/>
<sequence>MIQIIVQTFIEREKVGVVEACFAYSDKIGYLRETGNIEPSVSK</sequence>
<organism evidence="1 2">
    <name type="scientific">Streptococcus acidominimus</name>
    <dbReference type="NCBI Taxonomy" id="1326"/>
    <lineage>
        <taxon>Bacteria</taxon>
        <taxon>Bacillati</taxon>
        <taxon>Bacillota</taxon>
        <taxon>Bacilli</taxon>
        <taxon>Lactobacillales</taxon>
        <taxon>Streptococcaceae</taxon>
        <taxon>Streptococcus</taxon>
    </lineage>
</organism>
<dbReference type="Proteomes" id="UP000255213">
    <property type="component" value="Unassembled WGS sequence"/>
</dbReference>
<dbReference type="EMBL" id="UHEN01000001">
    <property type="protein sequence ID" value="SUN06162.1"/>
    <property type="molecule type" value="Genomic_DNA"/>
</dbReference>
<evidence type="ECO:0000313" key="1">
    <source>
        <dbReference type="EMBL" id="SUN06162.1"/>
    </source>
</evidence>
<reference evidence="1 2" key="1">
    <citation type="submission" date="2018-06" db="EMBL/GenBank/DDBJ databases">
        <authorList>
            <consortium name="Pathogen Informatics"/>
            <person name="Doyle S."/>
        </authorList>
    </citation>
    <scope>NUCLEOTIDE SEQUENCE [LARGE SCALE GENOMIC DNA]</scope>
    <source>
        <strain evidence="1 2">NCTC12957</strain>
    </source>
</reference>
<gene>
    <name evidence="1" type="ORF">NCTC12957_00479</name>
</gene>
<evidence type="ECO:0000313" key="2">
    <source>
        <dbReference type="Proteomes" id="UP000255213"/>
    </source>
</evidence>
<name>A0A380IDP4_STRAI</name>
<protein>
    <submittedName>
        <fullName evidence="1">Uncharacterized protein</fullName>
    </submittedName>
</protein>
<accession>A0A380IDP4</accession>
<dbReference type="RefSeq" id="WP_342352163.1">
    <property type="nucleotide sequence ID" value="NZ_MSJL01000032.1"/>
</dbReference>